<dbReference type="GO" id="GO:0016301">
    <property type="term" value="F:kinase activity"/>
    <property type="evidence" value="ECO:0007669"/>
    <property type="project" value="UniProtKB-KW"/>
</dbReference>
<dbReference type="OrthoDB" id="1044733at2"/>
<evidence type="ECO:0000259" key="1">
    <source>
        <dbReference type="PROSITE" id="PS50042"/>
    </source>
</evidence>
<dbReference type="STRING" id="619805.SAMN05660477_02317"/>
<proteinExistence type="predicted"/>
<evidence type="ECO:0000313" key="2">
    <source>
        <dbReference type="EMBL" id="SKC00007.1"/>
    </source>
</evidence>
<dbReference type="Proteomes" id="UP000191112">
    <property type="component" value="Unassembled WGS sequence"/>
</dbReference>
<dbReference type="InterPro" id="IPR014710">
    <property type="entry name" value="RmlC-like_jellyroll"/>
</dbReference>
<dbReference type="Gene3D" id="2.60.120.10">
    <property type="entry name" value="Jelly Rolls"/>
    <property type="match status" value="1"/>
</dbReference>
<gene>
    <name evidence="2" type="ORF">SAMN05660477_02317</name>
</gene>
<protein>
    <submittedName>
        <fullName evidence="2">cAMP-binding domain of CRP or a regulatory subunit of cAMP-dependent protein kinases</fullName>
    </submittedName>
</protein>
<keyword evidence="2" id="KW-0418">Kinase</keyword>
<dbReference type="CDD" id="cd00038">
    <property type="entry name" value="CAP_ED"/>
    <property type="match status" value="1"/>
</dbReference>
<keyword evidence="3" id="KW-1185">Reference proteome</keyword>
<dbReference type="AlphaFoldDB" id="A0A1T5FV84"/>
<dbReference type="EMBL" id="FUYZ01000008">
    <property type="protein sequence ID" value="SKC00007.1"/>
    <property type="molecule type" value="Genomic_DNA"/>
</dbReference>
<dbReference type="RefSeq" id="WP_079667523.1">
    <property type="nucleotide sequence ID" value="NZ_FUYZ01000008.1"/>
</dbReference>
<feature type="domain" description="Cyclic nucleotide-binding" evidence="1">
    <location>
        <begin position="32"/>
        <end position="110"/>
    </location>
</feature>
<evidence type="ECO:0000313" key="3">
    <source>
        <dbReference type="Proteomes" id="UP000191112"/>
    </source>
</evidence>
<dbReference type="InterPro" id="IPR000595">
    <property type="entry name" value="cNMP-bd_dom"/>
</dbReference>
<sequence length="189" mass="22146">MMNYRDYLTSFGIEMTDKDWEIYEPRIFVQAYKKNDVIIEKGEVENHLSLITTGIGRCFLDKKEKEITVNFLFENDYLTSYESFLTREPSQYSIQAMTDMVLWRATHDSFLHFFEHSSIGNFLGRISAEALYLSKAGRELSLLTESAEERYLKLLKTDKNLLQKVPLKYIASYIGVTPQALSRIRKRIN</sequence>
<dbReference type="InterPro" id="IPR018490">
    <property type="entry name" value="cNMP-bd_dom_sf"/>
</dbReference>
<name>A0A1T5FV84_9FLAO</name>
<dbReference type="Pfam" id="PF00027">
    <property type="entry name" value="cNMP_binding"/>
    <property type="match status" value="1"/>
</dbReference>
<reference evidence="2 3" key="1">
    <citation type="submission" date="2017-02" db="EMBL/GenBank/DDBJ databases">
        <authorList>
            <person name="Peterson S.W."/>
        </authorList>
    </citation>
    <scope>NUCLEOTIDE SEQUENCE [LARGE SCALE GENOMIC DNA]</scope>
    <source>
        <strain evidence="2 3">DSM 22323</strain>
    </source>
</reference>
<dbReference type="SUPFAM" id="SSF51206">
    <property type="entry name" value="cAMP-binding domain-like"/>
    <property type="match status" value="1"/>
</dbReference>
<keyword evidence="2" id="KW-0808">Transferase</keyword>
<organism evidence="2 3">
    <name type="scientific">Soonwooa buanensis</name>
    <dbReference type="NCBI Taxonomy" id="619805"/>
    <lineage>
        <taxon>Bacteria</taxon>
        <taxon>Pseudomonadati</taxon>
        <taxon>Bacteroidota</taxon>
        <taxon>Flavobacteriia</taxon>
        <taxon>Flavobacteriales</taxon>
        <taxon>Weeksellaceae</taxon>
        <taxon>Chryseobacterium group</taxon>
        <taxon>Soonwooa</taxon>
    </lineage>
</organism>
<dbReference type="PROSITE" id="PS50042">
    <property type="entry name" value="CNMP_BINDING_3"/>
    <property type="match status" value="1"/>
</dbReference>
<accession>A0A1T5FV84</accession>